<protein>
    <recommendedName>
        <fullName evidence="10">U3 small nucleolar RNA-associated protein 6 homolog</fullName>
    </recommendedName>
</protein>
<dbReference type="EMBL" id="JAPXFL010000008">
    <property type="protein sequence ID" value="KAK9502605.1"/>
    <property type="molecule type" value="Genomic_DNA"/>
</dbReference>
<evidence type="ECO:0000259" key="7">
    <source>
        <dbReference type="Pfam" id="PF24892"/>
    </source>
</evidence>
<dbReference type="Gene3D" id="1.25.40.10">
    <property type="entry name" value="Tetratricopeptide repeat domain"/>
    <property type="match status" value="2"/>
</dbReference>
<comment type="caution">
    <text evidence="8">The sequence shown here is derived from an EMBL/GenBank/DDBJ whole genome shotgun (WGS) entry which is preliminary data.</text>
</comment>
<evidence type="ECO:0000256" key="5">
    <source>
        <dbReference type="ARBA" id="ARBA00023242"/>
    </source>
</evidence>
<comment type="subcellular location">
    <subcellularLocation>
        <location evidence="1">Nucleus</location>
        <location evidence="1">Nucleolus</location>
    </subcellularLocation>
</comment>
<sequence length="599" mass="70320">MAEYVESNIEAMIPELELMEKMQIFDKNEIRAITKKRKEFEYKLQRVTKCKEDIMRYIQYEMDLMKLIRQKRVEKGLNSKKSNVDYAIANHINKLFNQAIRRFPSDVRIWLSYIKFCKQVRFYTCASRILDQMLELHGAAKPELYKLAAQWEFEECQCIEKARKFLLNGLHIHKDSKLLYKEAFKLELNYANLKWKELEGKDENEEKNDAVLQGKLAEVMYDSAIKKISDINFVVELYSLSKEYTFTEHLQEKILNDLKRIFPTDELTWDTLAKKELSAINKEDSEGAPINHKDRIANCEKVYEEACEKVPTQRMWNMYLDTVVQLNEDQSVLPNYKKHLFQRVFKEAHLKGMLDEKYYLIWVEHLEGPKLYNTLKEGTKRLPQSVRLWEARLKYLLSKGEEKAGVKVFNEALTTLTSHEHALPLWKYMLKYWQITNPSKAESLFKEGIAADPAVSTPLKPLYLEWLTVNHGIGAARKAYSTLANVPPFCLEMHYKMAQLEDIQPQLSLKNVRKCHMFSTQQFGQTNTDVWMAYVKFEQKHGEAKNVSEIYSRAVKHLKPQLVDIFVSEFSLSKAECFTSNAPLPQTKMEEVEEPMDTS</sequence>
<dbReference type="Pfam" id="PF08640">
    <property type="entry name" value="U3_assoc_6"/>
    <property type="match status" value="1"/>
</dbReference>
<evidence type="ECO:0000313" key="8">
    <source>
        <dbReference type="EMBL" id="KAK9502605.1"/>
    </source>
</evidence>
<dbReference type="SUPFAM" id="SSF48452">
    <property type="entry name" value="TPR-like"/>
    <property type="match status" value="2"/>
</dbReference>
<keyword evidence="5" id="KW-0539">Nucleus</keyword>
<comment type="similarity">
    <text evidence="2">Belongs to the UTP6 family.</text>
</comment>
<evidence type="ECO:0000256" key="4">
    <source>
        <dbReference type="ARBA" id="ARBA00022737"/>
    </source>
</evidence>
<evidence type="ECO:0000313" key="9">
    <source>
        <dbReference type="Proteomes" id="UP001461498"/>
    </source>
</evidence>
<dbReference type="GO" id="GO:0034388">
    <property type="term" value="C:Pwp2p-containing subcomplex of 90S preribosome"/>
    <property type="evidence" value="ECO:0007669"/>
    <property type="project" value="TreeGrafter"/>
</dbReference>
<keyword evidence="9" id="KW-1185">Reference proteome</keyword>
<dbReference type="SMART" id="SM00386">
    <property type="entry name" value="HAT"/>
    <property type="match status" value="7"/>
</dbReference>
<dbReference type="PANTHER" id="PTHR23271:SF1">
    <property type="entry name" value="U3 SMALL NUCLEOLAR RNA-ASSOCIATED PROTEIN 6 HOMOLOG"/>
    <property type="match status" value="1"/>
</dbReference>
<dbReference type="GO" id="GO:0000462">
    <property type="term" value="P:maturation of SSU-rRNA from tricistronic rRNA transcript (SSU-rRNA, 5.8S rRNA, LSU-rRNA)"/>
    <property type="evidence" value="ECO:0007669"/>
    <property type="project" value="InterPro"/>
</dbReference>
<dbReference type="Pfam" id="PF24892">
    <property type="entry name" value="UTP6_C"/>
    <property type="match status" value="1"/>
</dbReference>
<evidence type="ECO:0000259" key="6">
    <source>
        <dbReference type="Pfam" id="PF08640"/>
    </source>
</evidence>
<keyword evidence="4" id="KW-0677">Repeat</keyword>
<dbReference type="GO" id="GO:0032040">
    <property type="term" value="C:small-subunit processome"/>
    <property type="evidence" value="ECO:0007669"/>
    <property type="project" value="TreeGrafter"/>
</dbReference>
<dbReference type="Proteomes" id="UP001461498">
    <property type="component" value="Unassembled WGS sequence"/>
</dbReference>
<dbReference type="InterPro" id="IPR055347">
    <property type="entry name" value="UTP6_N"/>
</dbReference>
<dbReference type="InterPro" id="IPR003107">
    <property type="entry name" value="HAT"/>
</dbReference>
<reference evidence="8 9" key="1">
    <citation type="submission" date="2022-12" db="EMBL/GenBank/DDBJ databases">
        <title>Chromosome-level genome assembly of true bugs.</title>
        <authorList>
            <person name="Ma L."/>
            <person name="Li H."/>
        </authorList>
    </citation>
    <scope>NUCLEOTIDE SEQUENCE [LARGE SCALE GENOMIC DNA]</scope>
    <source>
        <strain evidence="8">Lab_2022b</strain>
    </source>
</reference>
<dbReference type="InterPro" id="IPR056907">
    <property type="entry name" value="UTP6_C"/>
</dbReference>
<dbReference type="GO" id="GO:0030515">
    <property type="term" value="F:snoRNA binding"/>
    <property type="evidence" value="ECO:0007669"/>
    <property type="project" value="InterPro"/>
</dbReference>
<dbReference type="AlphaFoldDB" id="A0AAW1D2M4"/>
<dbReference type="PANTHER" id="PTHR23271">
    <property type="entry name" value="HEPATOCELLULAR CARCINOMA-ASSOCIATED ANTIGEN 66"/>
    <property type="match status" value="1"/>
</dbReference>
<dbReference type="InterPro" id="IPR011990">
    <property type="entry name" value="TPR-like_helical_dom_sf"/>
</dbReference>
<feature type="domain" description="U3 small nucleolar RNA-associated protein 6 N-terminal" evidence="6">
    <location>
        <begin position="9"/>
        <end position="90"/>
    </location>
</feature>
<organism evidence="8 9">
    <name type="scientific">Rhynocoris fuscipes</name>
    <dbReference type="NCBI Taxonomy" id="488301"/>
    <lineage>
        <taxon>Eukaryota</taxon>
        <taxon>Metazoa</taxon>
        <taxon>Ecdysozoa</taxon>
        <taxon>Arthropoda</taxon>
        <taxon>Hexapoda</taxon>
        <taxon>Insecta</taxon>
        <taxon>Pterygota</taxon>
        <taxon>Neoptera</taxon>
        <taxon>Paraneoptera</taxon>
        <taxon>Hemiptera</taxon>
        <taxon>Heteroptera</taxon>
        <taxon>Panheteroptera</taxon>
        <taxon>Cimicomorpha</taxon>
        <taxon>Reduviidae</taxon>
        <taxon>Harpactorinae</taxon>
        <taxon>Harpactorini</taxon>
        <taxon>Rhynocoris</taxon>
    </lineage>
</organism>
<evidence type="ECO:0000256" key="1">
    <source>
        <dbReference type="ARBA" id="ARBA00004604"/>
    </source>
</evidence>
<evidence type="ECO:0008006" key="10">
    <source>
        <dbReference type="Google" id="ProtNLM"/>
    </source>
</evidence>
<evidence type="ECO:0000256" key="3">
    <source>
        <dbReference type="ARBA" id="ARBA00022552"/>
    </source>
</evidence>
<keyword evidence="3" id="KW-0698">rRNA processing</keyword>
<evidence type="ECO:0000256" key="2">
    <source>
        <dbReference type="ARBA" id="ARBA00010734"/>
    </source>
</evidence>
<proteinExistence type="inferred from homology"/>
<feature type="domain" description="U3 small nucleolar RNA-associated protein 6 homolog C-terminal" evidence="7">
    <location>
        <begin position="298"/>
        <end position="558"/>
    </location>
</feature>
<gene>
    <name evidence="8" type="ORF">O3M35_011344</name>
</gene>
<accession>A0AAW1D2M4</accession>
<dbReference type="InterPro" id="IPR013949">
    <property type="entry name" value="Utp6"/>
</dbReference>
<name>A0AAW1D2M4_9HEMI</name>